<evidence type="ECO:0000313" key="3">
    <source>
        <dbReference type="Proteomes" id="UP001160334"/>
    </source>
</evidence>
<name>A0ABT6M8R1_9NOCA</name>
<organism evidence="2 3">
    <name type="scientific">Prescottella agglutinans</name>
    <dbReference type="NCBI Taxonomy" id="1644129"/>
    <lineage>
        <taxon>Bacteria</taxon>
        <taxon>Bacillati</taxon>
        <taxon>Actinomycetota</taxon>
        <taxon>Actinomycetes</taxon>
        <taxon>Mycobacteriales</taxon>
        <taxon>Nocardiaceae</taxon>
        <taxon>Prescottella</taxon>
    </lineage>
</organism>
<dbReference type="InterPro" id="IPR006311">
    <property type="entry name" value="TAT_signal"/>
</dbReference>
<dbReference type="InterPro" id="IPR047589">
    <property type="entry name" value="DUF11_rpt"/>
</dbReference>
<feature type="region of interest" description="Disordered" evidence="1">
    <location>
        <begin position="45"/>
        <end position="65"/>
    </location>
</feature>
<protein>
    <submittedName>
        <fullName evidence="2">Repeat protein (TIGR01451 family)</fullName>
    </submittedName>
</protein>
<keyword evidence="3" id="KW-1185">Reference proteome</keyword>
<comment type="caution">
    <text evidence="2">The sequence shown here is derived from an EMBL/GenBank/DDBJ whole genome shotgun (WGS) entry which is preliminary data.</text>
</comment>
<dbReference type="EMBL" id="JARXVC010000004">
    <property type="protein sequence ID" value="MDH6280698.1"/>
    <property type="molecule type" value="Genomic_DNA"/>
</dbReference>
<gene>
    <name evidence="2" type="ORF">M2280_001911</name>
</gene>
<accession>A0ABT6M8R1</accession>
<proteinExistence type="predicted"/>
<dbReference type="Gene3D" id="2.60.40.740">
    <property type="match status" value="1"/>
</dbReference>
<evidence type="ECO:0000313" key="2">
    <source>
        <dbReference type="EMBL" id="MDH6280698.1"/>
    </source>
</evidence>
<evidence type="ECO:0000256" key="1">
    <source>
        <dbReference type="SAM" id="MobiDB-lite"/>
    </source>
</evidence>
<dbReference type="RefSeq" id="WP_280760046.1">
    <property type="nucleotide sequence ID" value="NZ_JARXVC010000004.1"/>
</dbReference>
<dbReference type="Proteomes" id="UP001160334">
    <property type="component" value="Unassembled WGS sequence"/>
</dbReference>
<sequence length="264" mass="26292">MSRPLSRRVAASVAAAAVLAGGIGLGAGTAIAAPATGSLGSLGSLGSSGGGAENPGEFPSSATKTTDNIKVTKTVVGGSVAPGQKVTYRTTFSLTGHPDRYLAKVTDHHPAGFTYVQGSAKVNAWHLIGGQKTEPVSAVVDAANGTVSVENGAGWALSTTDSKTVTVELEYLVPQNAQVGAHLDSGVSFNINFFGSTQKFNPIGAFTTIRPQNPGETVTTGSANLGFGSSDGEGGTTGSAGSAIINNPAGFIGDIISRVLSNAS</sequence>
<dbReference type="NCBIfam" id="TIGR01451">
    <property type="entry name" value="B_ant_repeat"/>
    <property type="match status" value="1"/>
</dbReference>
<reference evidence="2 3" key="1">
    <citation type="submission" date="2023-04" db="EMBL/GenBank/DDBJ databases">
        <title>Forest soil microbial communities from Buena Vista Peninsula, Colon Province, Panama.</title>
        <authorList>
            <person name="Bouskill N."/>
        </authorList>
    </citation>
    <scope>NUCLEOTIDE SEQUENCE [LARGE SCALE GENOMIC DNA]</scope>
    <source>
        <strain evidence="2 3">CFH S0262</strain>
    </source>
</reference>
<dbReference type="PROSITE" id="PS51318">
    <property type="entry name" value="TAT"/>
    <property type="match status" value="1"/>
</dbReference>